<sequence>MAAKTAQDLVNSSVVQKYIEAIDKDALEALKTAKTVLSSSTVKLYSSTTLGAYKADRDRLDKCLGDFNAAWNKVVFGKAGDSKELIKTYTKYVLALTVLEEANAKHGAMMTAGFAALAATLLNLLASWIAEMHKRCKALEKELKELEKLLKKAKREVTEAKWQTGLNIAVTAVSFCLGPVGWGARIGVALGGVAVHSVIDGALGPSSGSPLGAANTVAGESVELADKLSKGSKKLTGAASAVLTLKMDTDEIGQAEKIVKEVRKKLNAVASEYDRLARATVNWKTDIAKVEKQADAALKTYRSEVKKFKSHEKERQGLLKEFKQWK</sequence>
<reference evidence="2 3" key="1">
    <citation type="submission" date="2019-03" db="EMBL/GenBank/DDBJ databases">
        <title>Ruegeria lutea sp. nov., a novel strain, isolated from marine sediment, the Masan Bay, South Korea.</title>
        <authorList>
            <person name="Kim J."/>
            <person name="Kim D.-Y."/>
            <person name="Lee S.-S."/>
        </authorList>
    </citation>
    <scope>NUCLEOTIDE SEQUENCE [LARGE SCALE GENOMIC DNA]</scope>
    <source>
        <strain evidence="2 3">318-1</strain>
    </source>
</reference>
<dbReference type="OrthoDB" id="9819498at2"/>
<dbReference type="RefSeq" id="WP_133358256.1">
    <property type="nucleotide sequence ID" value="NZ_SMUV01000045.1"/>
</dbReference>
<organism evidence="2 3">
    <name type="scientific">Antarcticimicrobium luteum</name>
    <dbReference type="NCBI Taxonomy" id="2547397"/>
    <lineage>
        <taxon>Bacteria</taxon>
        <taxon>Pseudomonadati</taxon>
        <taxon>Pseudomonadota</taxon>
        <taxon>Alphaproteobacteria</taxon>
        <taxon>Rhodobacterales</taxon>
        <taxon>Paracoccaceae</taxon>
        <taxon>Antarcticimicrobium</taxon>
    </lineage>
</organism>
<comment type="caution">
    <text evidence="2">The sequence shown here is derived from an EMBL/GenBank/DDBJ whole genome shotgun (WGS) entry which is preliminary data.</text>
</comment>
<keyword evidence="3" id="KW-1185">Reference proteome</keyword>
<evidence type="ECO:0000256" key="1">
    <source>
        <dbReference type="SAM" id="Coils"/>
    </source>
</evidence>
<dbReference type="Proteomes" id="UP000295301">
    <property type="component" value="Unassembled WGS sequence"/>
</dbReference>
<name>A0A4R5VFU0_9RHOB</name>
<feature type="coiled-coil region" evidence="1">
    <location>
        <begin position="129"/>
        <end position="163"/>
    </location>
</feature>
<proteinExistence type="predicted"/>
<dbReference type="AlphaFoldDB" id="A0A4R5VFU0"/>
<dbReference type="EMBL" id="SMUV01000045">
    <property type="protein sequence ID" value="TDK51585.1"/>
    <property type="molecule type" value="Genomic_DNA"/>
</dbReference>
<keyword evidence="1" id="KW-0175">Coiled coil</keyword>
<accession>A0A4R5VFU0</accession>
<gene>
    <name evidence="2" type="ORF">E1832_03005</name>
</gene>
<evidence type="ECO:0000313" key="3">
    <source>
        <dbReference type="Proteomes" id="UP000295301"/>
    </source>
</evidence>
<protein>
    <submittedName>
        <fullName evidence="2">Uncharacterized protein</fullName>
    </submittedName>
</protein>
<evidence type="ECO:0000313" key="2">
    <source>
        <dbReference type="EMBL" id="TDK51585.1"/>
    </source>
</evidence>